<proteinExistence type="predicted"/>
<dbReference type="AlphaFoldDB" id="A0A822V972"/>
<evidence type="ECO:0000256" key="1">
    <source>
        <dbReference type="SAM" id="MobiDB-lite"/>
    </source>
</evidence>
<comment type="caution">
    <text evidence="2">The sequence shown here is derived from an EMBL/GenBank/DDBJ whole genome shotgun (WGS) entry which is preliminary data.</text>
</comment>
<gene>
    <name evidence="2" type="ORF">AGR4A_Lc40454</name>
</gene>
<accession>A0A822V972</accession>
<feature type="region of interest" description="Disordered" evidence="1">
    <location>
        <begin position="1"/>
        <end position="23"/>
    </location>
</feature>
<evidence type="ECO:0000313" key="2">
    <source>
        <dbReference type="EMBL" id="CVI22460.1"/>
    </source>
</evidence>
<feature type="compositionally biased region" description="Low complexity" evidence="1">
    <location>
        <begin position="1"/>
        <end position="18"/>
    </location>
</feature>
<name>A0A822V972_AGRTU</name>
<reference evidence="2 3" key="1">
    <citation type="submission" date="2016-01" db="EMBL/GenBank/DDBJ databases">
        <authorList>
            <person name="Regsiter A."/>
            <person name="william w."/>
        </authorList>
    </citation>
    <scope>NUCLEOTIDE SEQUENCE [LARGE SCALE GENOMIC DNA]</scope>
    <source>
        <strain evidence="2 3">B6</strain>
    </source>
</reference>
<dbReference type="EMBL" id="FCNL01000034">
    <property type="protein sequence ID" value="CVI22460.1"/>
    <property type="molecule type" value="Genomic_DNA"/>
</dbReference>
<sequence length="168" mass="18172">MGKRGQPAASAGAQPSPSVVDDDWVPRAGIAPDRIESLLPQLALLHGKLHHAVGSIPRAFGVTKGAAALALRGHVFSRLFRARAARNNRARRQYYNKSSNIYPLHPIAPVMLKSNSDESNNAAALSLCYVETPEDELFLRGYLPLSLPSIFSPASRKNSHFLPLSGPL</sequence>
<protein>
    <submittedName>
        <fullName evidence="2">Uncharacterized protein</fullName>
    </submittedName>
</protein>
<dbReference type="Proteomes" id="UP000192074">
    <property type="component" value="Unassembled WGS sequence"/>
</dbReference>
<evidence type="ECO:0000313" key="3">
    <source>
        <dbReference type="Proteomes" id="UP000192074"/>
    </source>
</evidence>
<organism evidence="2 3">
    <name type="scientific">Agrobacterium tumefaciens str. B6</name>
    <dbReference type="NCBI Taxonomy" id="1183423"/>
    <lineage>
        <taxon>Bacteria</taxon>
        <taxon>Pseudomonadati</taxon>
        <taxon>Pseudomonadota</taxon>
        <taxon>Alphaproteobacteria</taxon>
        <taxon>Hyphomicrobiales</taxon>
        <taxon>Rhizobiaceae</taxon>
        <taxon>Rhizobium/Agrobacterium group</taxon>
        <taxon>Agrobacterium</taxon>
        <taxon>Agrobacterium tumefaciens complex</taxon>
    </lineage>
</organism>